<gene>
    <name evidence="1" type="ORF">AMTR_s00047p00057940</name>
</gene>
<organism evidence="1 2">
    <name type="scientific">Amborella trichopoda</name>
    <dbReference type="NCBI Taxonomy" id="13333"/>
    <lineage>
        <taxon>Eukaryota</taxon>
        <taxon>Viridiplantae</taxon>
        <taxon>Streptophyta</taxon>
        <taxon>Embryophyta</taxon>
        <taxon>Tracheophyta</taxon>
        <taxon>Spermatophyta</taxon>
        <taxon>Magnoliopsida</taxon>
        <taxon>Amborellales</taxon>
        <taxon>Amborellaceae</taxon>
        <taxon>Amborella</taxon>
    </lineage>
</organism>
<dbReference type="HOGENOM" id="CLU_1498265_0_0_1"/>
<evidence type="ECO:0000313" key="2">
    <source>
        <dbReference type="Proteomes" id="UP000017836"/>
    </source>
</evidence>
<dbReference type="AlphaFoldDB" id="U5D5L0"/>
<evidence type="ECO:0000313" key="1">
    <source>
        <dbReference type="EMBL" id="ERN17729.1"/>
    </source>
</evidence>
<sequence>MEKSKLGSLPEVMGFGTLHLLAQALARDCKWLGDSLVAERLEIVIDHKRFQLSRSFYDKAWAGLLRRLVFSWGVPQRRIKTSFWHIFSGIDCLACARYLTPSPRALTLSFEICPNFSIFSNQGQAGGSSSSSKASYPLSAFNFSRRKGPSSLQHIPPPRPSVQPCLKICNWMLGPLDDMT</sequence>
<keyword evidence="2" id="KW-1185">Reference proteome</keyword>
<dbReference type="EMBL" id="KI392311">
    <property type="protein sequence ID" value="ERN17729.1"/>
    <property type="molecule type" value="Genomic_DNA"/>
</dbReference>
<proteinExistence type="predicted"/>
<accession>U5D5L0</accession>
<reference evidence="2" key="1">
    <citation type="journal article" date="2013" name="Science">
        <title>The Amborella genome and the evolution of flowering plants.</title>
        <authorList>
            <consortium name="Amborella Genome Project"/>
        </authorList>
    </citation>
    <scope>NUCLEOTIDE SEQUENCE [LARGE SCALE GENOMIC DNA]</scope>
</reference>
<dbReference type="Gramene" id="ERN17729">
    <property type="protein sequence ID" value="ERN17729"/>
    <property type="gene ID" value="AMTR_s00047p00057940"/>
</dbReference>
<dbReference type="Proteomes" id="UP000017836">
    <property type="component" value="Unassembled WGS sequence"/>
</dbReference>
<name>U5D5L0_AMBTC</name>
<protein>
    <submittedName>
        <fullName evidence="1">Uncharacterized protein</fullName>
    </submittedName>
</protein>